<feature type="transmembrane region" description="Helical" evidence="1">
    <location>
        <begin position="28"/>
        <end position="52"/>
    </location>
</feature>
<reference evidence="2" key="1">
    <citation type="submission" date="2017-07" db="EMBL/GenBank/DDBJ databases">
        <title>Taro Niue Genome Assembly and Annotation.</title>
        <authorList>
            <person name="Atibalentja N."/>
            <person name="Keating K."/>
            <person name="Fields C.J."/>
        </authorList>
    </citation>
    <scope>NUCLEOTIDE SEQUENCE</scope>
    <source>
        <strain evidence="2">Niue_2</strain>
        <tissue evidence="2">Leaf</tissue>
    </source>
</reference>
<gene>
    <name evidence="2" type="ORF">Taro_034166</name>
</gene>
<keyword evidence="1" id="KW-0472">Membrane</keyword>
<keyword evidence="3" id="KW-1185">Reference proteome</keyword>
<dbReference type="Proteomes" id="UP000652761">
    <property type="component" value="Unassembled WGS sequence"/>
</dbReference>
<name>A0A843W6T2_COLES</name>
<comment type="caution">
    <text evidence="2">The sequence shown here is derived from an EMBL/GenBank/DDBJ whole genome shotgun (WGS) entry which is preliminary data.</text>
</comment>
<keyword evidence="1" id="KW-1133">Transmembrane helix</keyword>
<dbReference type="AlphaFoldDB" id="A0A843W6T2"/>
<evidence type="ECO:0000313" key="3">
    <source>
        <dbReference type="Proteomes" id="UP000652761"/>
    </source>
</evidence>
<proteinExistence type="predicted"/>
<keyword evidence="1" id="KW-0812">Transmembrane</keyword>
<evidence type="ECO:0000256" key="1">
    <source>
        <dbReference type="SAM" id="Phobius"/>
    </source>
</evidence>
<organism evidence="2 3">
    <name type="scientific">Colocasia esculenta</name>
    <name type="common">Wild taro</name>
    <name type="synonym">Arum esculentum</name>
    <dbReference type="NCBI Taxonomy" id="4460"/>
    <lineage>
        <taxon>Eukaryota</taxon>
        <taxon>Viridiplantae</taxon>
        <taxon>Streptophyta</taxon>
        <taxon>Embryophyta</taxon>
        <taxon>Tracheophyta</taxon>
        <taxon>Spermatophyta</taxon>
        <taxon>Magnoliopsida</taxon>
        <taxon>Liliopsida</taxon>
        <taxon>Araceae</taxon>
        <taxon>Aroideae</taxon>
        <taxon>Colocasieae</taxon>
        <taxon>Colocasia</taxon>
    </lineage>
</organism>
<evidence type="ECO:0000313" key="2">
    <source>
        <dbReference type="EMBL" id="MQM01411.1"/>
    </source>
</evidence>
<sequence>MIISMFFKLHLDRHLVISNIFIFISRSIYWLGLGVFMSILTIISNVIFFIILSSCRSLTLEFSGHNPINHFVAHPVQSGLSTDVNSLKNDEFQNCAWLSTAEEVAVDRCTQDLNSQNFSNMTVYASSHSSTV</sequence>
<accession>A0A843W6T2</accession>
<protein>
    <submittedName>
        <fullName evidence="2">Uncharacterized protein</fullName>
    </submittedName>
</protein>
<dbReference type="EMBL" id="NMUH01002674">
    <property type="protein sequence ID" value="MQM01411.1"/>
    <property type="molecule type" value="Genomic_DNA"/>
</dbReference>